<dbReference type="EMBL" id="KV448336">
    <property type="protein sequence ID" value="OAX37704.1"/>
    <property type="molecule type" value="Genomic_DNA"/>
</dbReference>
<evidence type="ECO:0000313" key="3">
    <source>
        <dbReference type="Proteomes" id="UP000092154"/>
    </source>
</evidence>
<reference evidence="2 3" key="1">
    <citation type="submission" date="2016-06" db="EMBL/GenBank/DDBJ databases">
        <title>Comparative genomics of the ectomycorrhizal sister species Rhizopogon vinicolor and Rhizopogon vesiculosus (Basidiomycota: Boletales) reveals a divergence of the mating type B locus.</title>
        <authorList>
            <consortium name="DOE Joint Genome Institute"/>
            <person name="Mujic A.B."/>
            <person name="Kuo A."/>
            <person name="Tritt A."/>
            <person name="Lipzen A."/>
            <person name="Chen C."/>
            <person name="Johnson J."/>
            <person name="Sharma A."/>
            <person name="Barry K."/>
            <person name="Grigoriev I.V."/>
            <person name="Spatafora J.W."/>
        </authorList>
    </citation>
    <scope>NUCLEOTIDE SEQUENCE [LARGE SCALE GENOMIC DNA]</scope>
    <source>
        <strain evidence="2 3">AM-OR11-026</strain>
    </source>
</reference>
<proteinExistence type="predicted"/>
<dbReference type="OrthoDB" id="2691533at2759"/>
<sequence length="54" mass="5818">MRFSFLVTIVTLTTSMSVSACSNYAYPCLRDSDCCGYPSGILYCDTNSSVCVNG</sequence>
<evidence type="ECO:0000256" key="1">
    <source>
        <dbReference type="SAM" id="SignalP"/>
    </source>
</evidence>
<name>A0A1B7MYL9_9AGAM</name>
<dbReference type="InParanoid" id="A0A1B7MYL9"/>
<feature type="chain" id="PRO_5008597673" evidence="1">
    <location>
        <begin position="21"/>
        <end position="54"/>
    </location>
</feature>
<keyword evidence="3" id="KW-1185">Reference proteome</keyword>
<gene>
    <name evidence="2" type="ORF">K503DRAFT_771234</name>
</gene>
<accession>A0A1B7MYL9</accession>
<organism evidence="2 3">
    <name type="scientific">Rhizopogon vinicolor AM-OR11-026</name>
    <dbReference type="NCBI Taxonomy" id="1314800"/>
    <lineage>
        <taxon>Eukaryota</taxon>
        <taxon>Fungi</taxon>
        <taxon>Dikarya</taxon>
        <taxon>Basidiomycota</taxon>
        <taxon>Agaricomycotina</taxon>
        <taxon>Agaricomycetes</taxon>
        <taxon>Agaricomycetidae</taxon>
        <taxon>Boletales</taxon>
        <taxon>Suillineae</taxon>
        <taxon>Rhizopogonaceae</taxon>
        <taxon>Rhizopogon</taxon>
    </lineage>
</organism>
<evidence type="ECO:0000313" key="2">
    <source>
        <dbReference type="EMBL" id="OAX37704.1"/>
    </source>
</evidence>
<dbReference type="AlphaFoldDB" id="A0A1B7MYL9"/>
<feature type="signal peptide" evidence="1">
    <location>
        <begin position="1"/>
        <end position="20"/>
    </location>
</feature>
<protein>
    <submittedName>
        <fullName evidence="2">Uncharacterized protein</fullName>
    </submittedName>
</protein>
<keyword evidence="1" id="KW-0732">Signal</keyword>
<dbReference type="PROSITE" id="PS51257">
    <property type="entry name" value="PROKAR_LIPOPROTEIN"/>
    <property type="match status" value="1"/>
</dbReference>
<dbReference type="Proteomes" id="UP000092154">
    <property type="component" value="Unassembled WGS sequence"/>
</dbReference>